<gene>
    <name evidence="4" type="ORF">PNU22_08375</name>
</gene>
<evidence type="ECO:0000256" key="3">
    <source>
        <dbReference type="SAM" id="MobiDB-lite"/>
    </source>
</evidence>
<dbReference type="NCBIfam" id="TIGR04035">
    <property type="entry name" value="glucan_65_rpt"/>
    <property type="match status" value="5"/>
</dbReference>
<dbReference type="AlphaFoldDB" id="A0AB35ISP5"/>
<feature type="region of interest" description="Disordered" evidence="3">
    <location>
        <begin position="59"/>
        <end position="136"/>
    </location>
</feature>
<reference evidence="4" key="1">
    <citation type="submission" date="2023-01" db="EMBL/GenBank/DDBJ databases">
        <title>Human gut microbiome strain richness.</title>
        <authorList>
            <person name="Chen-Liaw A."/>
        </authorList>
    </citation>
    <scope>NUCLEOTIDE SEQUENCE</scope>
    <source>
        <strain evidence="4">1001283st1_B9_1001283B150217_161031</strain>
    </source>
</reference>
<dbReference type="Gene3D" id="2.10.270.10">
    <property type="entry name" value="Cholin Binding"/>
    <property type="match status" value="5"/>
</dbReference>
<dbReference type="NCBIfam" id="TIGR03715">
    <property type="entry name" value="KxYKxGKxW"/>
    <property type="match status" value="1"/>
</dbReference>
<dbReference type="Proteomes" id="UP001212483">
    <property type="component" value="Unassembled WGS sequence"/>
</dbReference>
<keyword evidence="2" id="KW-0677">Repeat</keyword>
<evidence type="ECO:0000313" key="4">
    <source>
        <dbReference type="EMBL" id="MDB8606490.1"/>
    </source>
</evidence>
<dbReference type="InterPro" id="IPR022263">
    <property type="entry name" value="KxYKxGKxW"/>
</dbReference>
<dbReference type="InterPro" id="IPR027636">
    <property type="entry name" value="Glucan-bd_rpt"/>
</dbReference>
<evidence type="ECO:0000256" key="1">
    <source>
        <dbReference type="ARBA" id="ARBA00022729"/>
    </source>
</evidence>
<comment type="caution">
    <text evidence="4">The sequence shown here is derived from an EMBL/GenBank/DDBJ whole genome shotgun (WGS) entry which is preliminary data.</text>
</comment>
<protein>
    <submittedName>
        <fullName evidence="4">KxYKxGKxW signal peptide domain-containing protein</fullName>
    </submittedName>
</protein>
<sequence length="621" mass="68694">MEKKVHFKLHKVKKHWVTIAVTGLTLGLSFAGLNYASAEEQPTPVNEATVEAIIKEGAIDVEAPASNEATAKPEENTTTTASSEAATASEAPVASSEVASTEIVSEKPSSEVTSTASSEAASPETVHSEVGASPEVVEKTVVTGGQYTSDDQGNWYYVKDGKVLTGLQTIDYVDVYFDADGKQVKDDTRQIDGSTYHFAKDSGQITRNAFASDKMGNWYYFGQDGKALTGKQIVDNFTLYFYPNGVQAKDAFVILDGNTYYFQKDSGQLVCNRYWSDDEGNWYYSDKDGRLLIGAQTVDFVNVYFYDDGVQVKGDFAPNGHYYDKDSGALVTNRYVEKDGKWYYVNDKGDKLIGAQTIDGVEVYFDKDGVQAKGIFANADHFYDKDTGAAVRDQIVEVDGKRYYVGPEGRKVYSGTHIVHGEEVNLIVGDGHQAFGEFTGHGDSGDYIGFDGKKVTKVGFVRTKDNHWYYLDGKGGKLVSVQVIDGELYYFGLPTRKYYYGMQSRGELIYAHYSDTIPDSSHIYYLDEATGAALKNQYHEWEGSWYYFGPNWYALTGEQTIDNVPVYFHSNGKQAKGELVTVDGKIHYYDANSGARLSNIDITIKGQTYHFDADGNGTPIS</sequence>
<name>A0AB35ISP5_STRSL</name>
<dbReference type="Pfam" id="PF19258">
    <property type="entry name" value="KxYKxGKxW_sig"/>
    <property type="match status" value="1"/>
</dbReference>
<evidence type="ECO:0000313" key="5">
    <source>
        <dbReference type="Proteomes" id="UP001212483"/>
    </source>
</evidence>
<organism evidence="4 5">
    <name type="scientific">Streptococcus salivarius</name>
    <dbReference type="NCBI Taxonomy" id="1304"/>
    <lineage>
        <taxon>Bacteria</taxon>
        <taxon>Bacillati</taxon>
        <taxon>Bacillota</taxon>
        <taxon>Bacilli</taxon>
        <taxon>Lactobacillales</taxon>
        <taxon>Streptococcaceae</taxon>
        <taxon>Streptococcus</taxon>
    </lineage>
</organism>
<dbReference type="RefSeq" id="WP_195187258.1">
    <property type="nucleotide sequence ID" value="NZ_JADMUM010000006.1"/>
</dbReference>
<dbReference type="InterPro" id="IPR018337">
    <property type="entry name" value="Cell_wall/Cho-bd_repeat"/>
</dbReference>
<accession>A0AB35ISP5</accession>
<dbReference type="SUPFAM" id="SSF69360">
    <property type="entry name" value="Cell wall binding repeat"/>
    <property type="match status" value="3"/>
</dbReference>
<feature type="compositionally biased region" description="Low complexity" evidence="3">
    <location>
        <begin position="110"/>
        <end position="125"/>
    </location>
</feature>
<keyword evidence="1" id="KW-0732">Signal</keyword>
<dbReference type="Pfam" id="PF19127">
    <property type="entry name" value="Choline_bind_3"/>
    <property type="match status" value="5"/>
</dbReference>
<feature type="compositionally biased region" description="Low complexity" evidence="3">
    <location>
        <begin position="76"/>
        <end position="102"/>
    </location>
</feature>
<dbReference type="EMBL" id="JAQMJO010000007">
    <property type="protein sequence ID" value="MDB8606490.1"/>
    <property type="molecule type" value="Genomic_DNA"/>
</dbReference>
<proteinExistence type="predicted"/>
<dbReference type="Pfam" id="PF01473">
    <property type="entry name" value="Choline_bind_1"/>
    <property type="match status" value="3"/>
</dbReference>
<evidence type="ECO:0000256" key="2">
    <source>
        <dbReference type="ARBA" id="ARBA00022737"/>
    </source>
</evidence>